<feature type="domain" description="TF-B3" evidence="7">
    <location>
        <begin position="137"/>
        <end position="246"/>
    </location>
</feature>
<dbReference type="PANTHER" id="PTHR34269:SF11">
    <property type="entry name" value="B3 DOMAIN PROTEIN"/>
    <property type="match status" value="1"/>
</dbReference>
<dbReference type="InterPro" id="IPR015300">
    <property type="entry name" value="DNA-bd_pseudobarrel_sf"/>
</dbReference>
<keyword evidence="4" id="KW-0804">Transcription</keyword>
<proteinExistence type="predicted"/>
<evidence type="ECO:0000256" key="6">
    <source>
        <dbReference type="SAM" id="MobiDB-lite"/>
    </source>
</evidence>
<dbReference type="InterPro" id="IPR051442">
    <property type="entry name" value="B3_domain"/>
</dbReference>
<evidence type="ECO:0000313" key="8">
    <source>
        <dbReference type="EMBL" id="KCW73460.1"/>
    </source>
</evidence>
<evidence type="ECO:0000259" key="7">
    <source>
        <dbReference type="SMART" id="SM01019"/>
    </source>
</evidence>
<dbReference type="PANTHER" id="PTHR34269">
    <property type="entry name" value="TRANSCRIPTION FACTOR B3-DOMAIN FAMILY-RELATED"/>
    <property type="match status" value="1"/>
</dbReference>
<evidence type="ECO:0000256" key="5">
    <source>
        <dbReference type="ARBA" id="ARBA00023242"/>
    </source>
</evidence>
<name>A0A059C6D0_EUCGR</name>
<dbReference type="SMART" id="SM01019">
    <property type="entry name" value="B3"/>
    <property type="match status" value="1"/>
</dbReference>
<dbReference type="CDD" id="cd10017">
    <property type="entry name" value="B3_DNA"/>
    <property type="match status" value="1"/>
</dbReference>
<protein>
    <recommendedName>
        <fullName evidence="7">TF-B3 domain-containing protein</fullName>
    </recommendedName>
</protein>
<dbReference type="InterPro" id="IPR003340">
    <property type="entry name" value="B3_DNA-bd"/>
</dbReference>
<sequence>MTGSSSASNFTKLQLGRPGSSSSSSPTQNASTVTPKKRDLPGKDIVAMEGSSLLDFTKLQLGCPGSSSSSSSFPTQNADSVTPKKRDLPEKDPNRKRSSRRVVPGNKKRPVLRHEEEEKDDAGISTKLTLLHDPWDFKKVLETSDVDHSSRLLLTKGFVESRVLKEKGEEMVGLVKSRAGMEVPVWDADTSTEHPLVFGYWKSTKGYVLKGGWIPEFVERRGLVVGDKIGMFWDERMFYFKVLRKVARGTGNEAA</sequence>
<dbReference type="OMA" id="TKSTICE"/>
<evidence type="ECO:0000256" key="3">
    <source>
        <dbReference type="ARBA" id="ARBA00023125"/>
    </source>
</evidence>
<keyword evidence="3" id="KW-0238">DNA-binding</keyword>
<dbReference type="EMBL" id="KK198757">
    <property type="protein sequence ID" value="KCW73460.1"/>
    <property type="molecule type" value="Genomic_DNA"/>
</dbReference>
<dbReference type="SUPFAM" id="SSF101936">
    <property type="entry name" value="DNA-binding pseudobarrel domain"/>
    <property type="match status" value="1"/>
</dbReference>
<accession>A0A059C6D0</accession>
<dbReference type="InParanoid" id="A0A059C6D0"/>
<dbReference type="GO" id="GO:0005634">
    <property type="term" value="C:nucleus"/>
    <property type="evidence" value="ECO:0007669"/>
    <property type="project" value="UniProtKB-SubCell"/>
</dbReference>
<gene>
    <name evidence="8" type="ORF">EUGRSUZ_E01944</name>
</gene>
<feature type="compositionally biased region" description="Polar residues" evidence="6">
    <location>
        <begin position="1"/>
        <end position="12"/>
    </location>
</feature>
<evidence type="ECO:0000256" key="1">
    <source>
        <dbReference type="ARBA" id="ARBA00004123"/>
    </source>
</evidence>
<dbReference type="Gene3D" id="2.40.330.10">
    <property type="entry name" value="DNA-binding pseudobarrel domain"/>
    <property type="match status" value="1"/>
</dbReference>
<dbReference type="Gramene" id="KCW73460">
    <property type="protein sequence ID" value="KCW73460"/>
    <property type="gene ID" value="EUGRSUZ_E01944"/>
</dbReference>
<keyword evidence="2" id="KW-0805">Transcription regulation</keyword>
<organism evidence="8">
    <name type="scientific">Eucalyptus grandis</name>
    <name type="common">Flooded gum</name>
    <dbReference type="NCBI Taxonomy" id="71139"/>
    <lineage>
        <taxon>Eukaryota</taxon>
        <taxon>Viridiplantae</taxon>
        <taxon>Streptophyta</taxon>
        <taxon>Embryophyta</taxon>
        <taxon>Tracheophyta</taxon>
        <taxon>Spermatophyta</taxon>
        <taxon>Magnoliopsida</taxon>
        <taxon>eudicotyledons</taxon>
        <taxon>Gunneridae</taxon>
        <taxon>Pentapetalae</taxon>
        <taxon>rosids</taxon>
        <taxon>malvids</taxon>
        <taxon>Myrtales</taxon>
        <taxon>Myrtaceae</taxon>
        <taxon>Myrtoideae</taxon>
        <taxon>Eucalypteae</taxon>
        <taxon>Eucalyptus</taxon>
    </lineage>
</organism>
<dbReference type="GO" id="GO:0003677">
    <property type="term" value="F:DNA binding"/>
    <property type="evidence" value="ECO:0007669"/>
    <property type="project" value="UniProtKB-KW"/>
</dbReference>
<feature type="region of interest" description="Disordered" evidence="6">
    <location>
        <begin position="1"/>
        <end position="46"/>
    </location>
</feature>
<evidence type="ECO:0000256" key="2">
    <source>
        <dbReference type="ARBA" id="ARBA00023015"/>
    </source>
</evidence>
<dbReference type="AlphaFoldDB" id="A0A059C6D0"/>
<feature type="compositionally biased region" description="Basic residues" evidence="6">
    <location>
        <begin position="96"/>
        <end position="111"/>
    </location>
</feature>
<reference evidence="8" key="1">
    <citation type="submission" date="2013-07" db="EMBL/GenBank/DDBJ databases">
        <title>The genome of Eucalyptus grandis.</title>
        <authorList>
            <person name="Schmutz J."/>
            <person name="Hayes R."/>
            <person name="Myburg A."/>
            <person name="Tuskan G."/>
            <person name="Grattapaglia D."/>
            <person name="Rokhsar D.S."/>
        </authorList>
    </citation>
    <scope>NUCLEOTIDE SEQUENCE</scope>
    <source>
        <tissue evidence="8">Leaf extractions</tissue>
    </source>
</reference>
<keyword evidence="5" id="KW-0539">Nucleus</keyword>
<feature type="region of interest" description="Disordered" evidence="6">
    <location>
        <begin position="59"/>
        <end position="120"/>
    </location>
</feature>
<comment type="subcellular location">
    <subcellularLocation>
        <location evidence="1">Nucleus</location>
    </subcellularLocation>
</comment>
<feature type="compositionally biased region" description="Basic and acidic residues" evidence="6">
    <location>
        <begin position="82"/>
        <end position="95"/>
    </location>
</feature>
<evidence type="ECO:0000256" key="4">
    <source>
        <dbReference type="ARBA" id="ARBA00023163"/>
    </source>
</evidence>